<dbReference type="PANTHER" id="PTHR35177:SF2">
    <property type="entry name" value="HYDROGENASE MATURATION FACTOR HYBG"/>
    <property type="match status" value="1"/>
</dbReference>
<protein>
    <submittedName>
        <fullName evidence="3">HypC/HybG/HupF family hydrogenase formation chaperone</fullName>
    </submittedName>
</protein>
<feature type="coiled-coil region" evidence="2">
    <location>
        <begin position="67"/>
        <end position="94"/>
    </location>
</feature>
<evidence type="ECO:0000313" key="3">
    <source>
        <dbReference type="EMBL" id="BES80563.1"/>
    </source>
</evidence>
<keyword evidence="4" id="KW-1185">Reference proteome</keyword>
<dbReference type="PANTHER" id="PTHR35177">
    <property type="entry name" value="HYDROGENASE MATURATION FACTOR HYBG"/>
    <property type="match status" value="1"/>
</dbReference>
<dbReference type="SUPFAM" id="SSF159127">
    <property type="entry name" value="HupF/HypC-like"/>
    <property type="match status" value="1"/>
</dbReference>
<reference evidence="3 4" key="1">
    <citation type="submission" date="2023-09" db="EMBL/GenBank/DDBJ databases">
        <title>Pyrofollis japonicus gen. nov. sp. nov., a novel member of the family Pyrodictiaceae isolated from the Iheya North hydrothermal field.</title>
        <authorList>
            <person name="Miyazaki U."/>
            <person name="Sanari M."/>
            <person name="Tame A."/>
            <person name="Kitajima M."/>
            <person name="Okamoto A."/>
            <person name="Sawayama S."/>
            <person name="Miyazaki J."/>
            <person name="Takai K."/>
            <person name="Nakagawa S."/>
        </authorList>
    </citation>
    <scope>NUCLEOTIDE SEQUENCE [LARGE SCALE GENOMIC DNA]</scope>
    <source>
        <strain evidence="3 4">AV2</strain>
    </source>
</reference>
<dbReference type="EMBL" id="AP028907">
    <property type="protein sequence ID" value="BES80563.1"/>
    <property type="molecule type" value="Genomic_DNA"/>
</dbReference>
<dbReference type="NCBIfam" id="TIGR00074">
    <property type="entry name" value="hypC_hupF"/>
    <property type="match status" value="1"/>
</dbReference>
<gene>
    <name evidence="3" type="ORF">PABY_01300</name>
</gene>
<keyword evidence="2" id="KW-0175">Coiled coil</keyword>
<dbReference type="Gene3D" id="2.30.30.140">
    <property type="match status" value="1"/>
</dbReference>
<dbReference type="Proteomes" id="UP001341135">
    <property type="component" value="Chromosome"/>
</dbReference>
<accession>A0ABN6ZSR4</accession>
<evidence type="ECO:0000313" key="4">
    <source>
        <dbReference type="Proteomes" id="UP001341135"/>
    </source>
</evidence>
<evidence type="ECO:0000256" key="2">
    <source>
        <dbReference type="SAM" id="Coils"/>
    </source>
</evidence>
<evidence type="ECO:0000256" key="1">
    <source>
        <dbReference type="ARBA" id="ARBA00006018"/>
    </source>
</evidence>
<organism evidence="3 4">
    <name type="scientific">Pyrodictium abyssi</name>
    <dbReference type="NCBI Taxonomy" id="54256"/>
    <lineage>
        <taxon>Archaea</taxon>
        <taxon>Thermoproteota</taxon>
        <taxon>Thermoprotei</taxon>
        <taxon>Desulfurococcales</taxon>
        <taxon>Pyrodictiaceae</taxon>
        <taxon>Pyrodictium</taxon>
    </lineage>
</organism>
<dbReference type="PRINTS" id="PR00445">
    <property type="entry name" value="HUPFHYPC"/>
</dbReference>
<name>A0ABN6ZSR4_9CREN</name>
<comment type="similarity">
    <text evidence="1">Belongs to the HupF/HypC family.</text>
</comment>
<dbReference type="InterPro" id="IPR001109">
    <property type="entry name" value="Hydrogenase_HupF/HypC"/>
</dbReference>
<proteinExistence type="inferred from homology"/>
<dbReference type="Pfam" id="PF01455">
    <property type="entry name" value="HupF_HypC"/>
    <property type="match status" value="1"/>
</dbReference>
<sequence length="94" mass="10395">MARLMCLGIPAEVKEVKGHIAVVDFGDGVLREIDVGALEDLKPGDLVIVHAGVAIEKIDEERAKEMIQVIEEFISDLERKAEEIEKLLGLEKTE</sequence>